<dbReference type="Pfam" id="PF02504">
    <property type="entry name" value="FA_synthesis"/>
    <property type="match status" value="1"/>
</dbReference>
<comment type="subunit">
    <text evidence="9 10">Homodimer. Probably interacts with PlsY.</text>
</comment>
<dbReference type="InterPro" id="IPR003664">
    <property type="entry name" value="FA_synthesis"/>
</dbReference>
<dbReference type="Gene3D" id="3.40.718.10">
    <property type="entry name" value="Isopropylmalate Dehydrogenase"/>
    <property type="match status" value="1"/>
</dbReference>
<keyword evidence="7 10" id="KW-1208">Phospholipid metabolism</keyword>
<dbReference type="PIRSF" id="PIRSF002465">
    <property type="entry name" value="Phsphlp_syn_PlsX"/>
    <property type="match status" value="1"/>
</dbReference>
<protein>
    <recommendedName>
        <fullName evidence="8 10">Phosphate acyltransferase</fullName>
        <ecNumber evidence="8 10">2.3.1.274</ecNumber>
    </recommendedName>
    <alternativeName>
        <fullName evidence="10">Acyl-ACP phosphotransacylase</fullName>
    </alternativeName>
    <alternativeName>
        <fullName evidence="10">Acyl-[acyl-carrier-protein]--phosphate acyltransferase</fullName>
    </alternativeName>
    <alternativeName>
        <fullName evidence="10">Phosphate-acyl-ACP acyltransferase</fullName>
    </alternativeName>
</protein>
<evidence type="ECO:0000256" key="10">
    <source>
        <dbReference type="HAMAP-Rule" id="MF_00019"/>
    </source>
</evidence>
<evidence type="ECO:0000256" key="8">
    <source>
        <dbReference type="ARBA" id="ARBA00024069"/>
    </source>
</evidence>
<keyword evidence="5 10" id="KW-0443">Lipid metabolism</keyword>
<evidence type="ECO:0000256" key="3">
    <source>
        <dbReference type="ARBA" id="ARBA00022516"/>
    </source>
</evidence>
<accession>A0ABT2EMF2</accession>
<dbReference type="EC" id="2.3.1.274" evidence="8 10"/>
<comment type="pathway">
    <text evidence="10">Lipid metabolism; phospholipid metabolism.</text>
</comment>
<evidence type="ECO:0000256" key="1">
    <source>
        <dbReference type="ARBA" id="ARBA00001232"/>
    </source>
</evidence>
<comment type="function">
    <text evidence="10">Catalyzes the reversible formation of acyl-phosphate (acyl-PO(4)) from acyl-[acyl-carrier-protein] (acyl-ACP). This enzyme utilizes acyl-ACP as fatty acyl donor, but not acyl-CoA.</text>
</comment>
<keyword evidence="3 10" id="KW-0444">Lipid biosynthesis</keyword>
<dbReference type="PANTHER" id="PTHR30100:SF1">
    <property type="entry name" value="PHOSPHATE ACYLTRANSFERASE"/>
    <property type="match status" value="1"/>
</dbReference>
<organism evidence="11 12">
    <name type="scientific">Candidatus Fervidibacter sacchari</name>
    <dbReference type="NCBI Taxonomy" id="1448929"/>
    <lineage>
        <taxon>Bacteria</taxon>
        <taxon>Candidatus Fervidibacterota</taxon>
        <taxon>Candidatus Fervidibacter</taxon>
    </lineage>
</organism>
<proteinExistence type="inferred from homology"/>
<gene>
    <name evidence="10" type="primary">plsX</name>
    <name evidence="11" type="ORF">M2350_001435</name>
</gene>
<dbReference type="NCBIfam" id="TIGR00182">
    <property type="entry name" value="plsX"/>
    <property type="match status" value="1"/>
</dbReference>
<dbReference type="GO" id="GO:0004366">
    <property type="term" value="F:glycerol-3-phosphate O-acyltransferase activity"/>
    <property type="evidence" value="ECO:0007669"/>
    <property type="project" value="UniProtKB-EC"/>
</dbReference>
<dbReference type="Proteomes" id="UP001204798">
    <property type="component" value="Unassembled WGS sequence"/>
</dbReference>
<evidence type="ECO:0000256" key="4">
    <source>
        <dbReference type="ARBA" id="ARBA00022679"/>
    </source>
</evidence>
<evidence type="ECO:0000313" key="11">
    <source>
        <dbReference type="EMBL" id="MCS3919035.1"/>
    </source>
</evidence>
<sequence length="339" mass="36146">MERFIRVAVDIMGADLEPTVLAEGAVTAARENPDIAVTLVADHETAKTFAIPEDLRERVSFVTASQVIGMDEPPLMAVRRKPDASLVVGMKLLGSGEVDAFVTPGNTGAALAAATLYVGCLPPITRPAIAIILPHHQGRFLLLDVGANVDCKPEHFLQFALMGTAYAEAVMGIANPRVALLNIGEEAIKGTSTAKEAFALLQSAPINFIGNVEGRDLLEGAADVVVTDGFVGNILLKAAEGIGLFIWREIKDLMMTNWRTKLAGLLLRPYLRALGKRLDWREYGGAPLLGIKGVCIIAHGSSDDKAIAKAIAVARENVLVNAVDRVCEKLQSIVPIVTK</sequence>
<dbReference type="PANTHER" id="PTHR30100">
    <property type="entry name" value="FATTY ACID/PHOSPHOLIPID SYNTHESIS PROTEIN PLSX"/>
    <property type="match status" value="1"/>
</dbReference>
<keyword evidence="2 10" id="KW-0963">Cytoplasm</keyword>
<dbReference type="InterPro" id="IPR012281">
    <property type="entry name" value="Phospholipid_synth_PlsX-like"/>
</dbReference>
<comment type="similarity">
    <text evidence="10">Belongs to the PlsX family.</text>
</comment>
<keyword evidence="11" id="KW-0012">Acyltransferase</keyword>
<evidence type="ECO:0000256" key="7">
    <source>
        <dbReference type="ARBA" id="ARBA00023264"/>
    </source>
</evidence>
<dbReference type="EMBL" id="JANUCP010000002">
    <property type="protein sequence ID" value="MCS3919035.1"/>
    <property type="molecule type" value="Genomic_DNA"/>
</dbReference>
<keyword evidence="6 10" id="KW-0594">Phospholipid biosynthesis</keyword>
<comment type="caution">
    <text evidence="11">The sequence shown here is derived from an EMBL/GenBank/DDBJ whole genome shotgun (WGS) entry which is preliminary data.</text>
</comment>
<evidence type="ECO:0000313" key="12">
    <source>
        <dbReference type="Proteomes" id="UP001204798"/>
    </source>
</evidence>
<evidence type="ECO:0000256" key="9">
    <source>
        <dbReference type="ARBA" id="ARBA00046608"/>
    </source>
</evidence>
<reference evidence="11 12" key="1">
    <citation type="submission" date="2022-08" db="EMBL/GenBank/DDBJ databases">
        <title>Bacterial and archaeal communities from various locations to study Microbial Dark Matter (Phase II).</title>
        <authorList>
            <person name="Stepanauskas R."/>
        </authorList>
    </citation>
    <scope>NUCLEOTIDE SEQUENCE [LARGE SCALE GENOMIC DNA]</scope>
    <source>
        <strain evidence="11 12">PD1</strain>
    </source>
</reference>
<comment type="catalytic activity">
    <reaction evidence="1 10">
        <text>a fatty acyl-[ACP] + phosphate = an acyl phosphate + holo-[ACP]</text>
        <dbReference type="Rhea" id="RHEA:42292"/>
        <dbReference type="Rhea" id="RHEA-COMP:9685"/>
        <dbReference type="Rhea" id="RHEA-COMP:14125"/>
        <dbReference type="ChEBI" id="CHEBI:43474"/>
        <dbReference type="ChEBI" id="CHEBI:59918"/>
        <dbReference type="ChEBI" id="CHEBI:64479"/>
        <dbReference type="ChEBI" id="CHEBI:138651"/>
        <dbReference type="EC" id="2.3.1.274"/>
    </reaction>
</comment>
<evidence type="ECO:0000256" key="5">
    <source>
        <dbReference type="ARBA" id="ARBA00023098"/>
    </source>
</evidence>
<evidence type="ECO:0000256" key="2">
    <source>
        <dbReference type="ARBA" id="ARBA00022490"/>
    </source>
</evidence>
<name>A0ABT2EMF2_9BACT</name>
<evidence type="ECO:0000256" key="6">
    <source>
        <dbReference type="ARBA" id="ARBA00023209"/>
    </source>
</evidence>
<keyword evidence="4 10" id="KW-0808">Transferase</keyword>
<comment type="subcellular location">
    <subcellularLocation>
        <location evidence="10">Cytoplasm</location>
    </subcellularLocation>
    <text evidence="10">Associated with the membrane possibly through PlsY.</text>
</comment>
<dbReference type="SUPFAM" id="SSF53659">
    <property type="entry name" value="Isocitrate/Isopropylmalate dehydrogenase-like"/>
    <property type="match status" value="1"/>
</dbReference>
<dbReference type="HAMAP" id="MF_00019">
    <property type="entry name" value="PlsX"/>
    <property type="match status" value="1"/>
</dbReference>
<dbReference type="RefSeq" id="WP_259095119.1">
    <property type="nucleotide sequence ID" value="NZ_CP130454.1"/>
</dbReference>
<keyword evidence="12" id="KW-1185">Reference proteome</keyword>